<dbReference type="RefSeq" id="WP_191702930.1">
    <property type="nucleotide sequence ID" value="NZ_JACSPW010000003.1"/>
</dbReference>
<dbReference type="InterPro" id="IPR001940">
    <property type="entry name" value="Peptidase_S1C"/>
</dbReference>
<proteinExistence type="predicted"/>
<sequence>MTDKTNTEQLTEEEFLELVLEEQEKALAKEREARKNPQQKKPKKQKPVVRIVVWLMALTLVFNTFAVIFNIYSIPAIEFLKVSTKLSSQENIQTYKQSIVTINTDSGKGTGFAVTENGYILTNEHVIDDTLTITVVFPDDSLYKAEVVEAYEEYDLALLKVDAENLPYLTLAETSEFRQNEPVYFIGNPLAFSGIANEGQVIGYTNAVDIQTEIIMMNAPVYRGNSGSPVINEEGQVIGVIFATGTRENHGKVGLFIPIESVHEQFQEHLEQ</sequence>
<reference evidence="3 4" key="1">
    <citation type="submission" date="2020-08" db="EMBL/GenBank/DDBJ databases">
        <title>A Genomic Blueprint of the Chicken Gut Microbiome.</title>
        <authorList>
            <person name="Gilroy R."/>
            <person name="Ravi A."/>
            <person name="Getino M."/>
            <person name="Pursley I."/>
            <person name="Horton D.L."/>
            <person name="Alikhan N.-F."/>
            <person name="Baker D."/>
            <person name="Gharbi K."/>
            <person name="Hall N."/>
            <person name="Watson M."/>
            <person name="Adriaenssens E.M."/>
            <person name="Foster-Nyarko E."/>
            <person name="Jarju S."/>
            <person name="Secka A."/>
            <person name="Antonio M."/>
            <person name="Oren A."/>
            <person name="Chaudhuri R."/>
            <person name="La Ragione R.M."/>
            <person name="Hildebrand F."/>
            <person name="Pallen M.J."/>
        </authorList>
    </citation>
    <scope>NUCLEOTIDE SEQUENCE [LARGE SCALE GENOMIC DNA]</scope>
    <source>
        <strain evidence="3 4">Sa1YVA6</strain>
    </source>
</reference>
<protein>
    <submittedName>
        <fullName evidence="3">Trypsin-like peptidase domain-containing protein</fullName>
    </submittedName>
</protein>
<dbReference type="Pfam" id="PF13365">
    <property type="entry name" value="Trypsin_2"/>
    <property type="match status" value="1"/>
</dbReference>
<keyword evidence="1" id="KW-0645">Protease</keyword>
<keyword evidence="2" id="KW-0472">Membrane</keyword>
<dbReference type="PANTHER" id="PTHR22939:SF129">
    <property type="entry name" value="SERINE PROTEASE HTRA2, MITOCHONDRIAL"/>
    <property type="match status" value="1"/>
</dbReference>
<evidence type="ECO:0000256" key="2">
    <source>
        <dbReference type="SAM" id="Phobius"/>
    </source>
</evidence>
<dbReference type="Gene3D" id="2.40.10.120">
    <property type="match status" value="1"/>
</dbReference>
<evidence type="ECO:0000256" key="1">
    <source>
        <dbReference type="ARBA" id="ARBA00022825"/>
    </source>
</evidence>
<comment type="caution">
    <text evidence="3">The sequence shown here is derived from an EMBL/GenBank/DDBJ whole genome shotgun (WGS) entry which is preliminary data.</text>
</comment>
<organism evidence="3 4">
    <name type="scientific">Solibacillus merdavium</name>
    <dbReference type="NCBI Taxonomy" id="2762218"/>
    <lineage>
        <taxon>Bacteria</taxon>
        <taxon>Bacillati</taxon>
        <taxon>Bacillota</taxon>
        <taxon>Bacilli</taxon>
        <taxon>Bacillales</taxon>
        <taxon>Caryophanaceae</taxon>
        <taxon>Solibacillus</taxon>
    </lineage>
</organism>
<evidence type="ECO:0000313" key="4">
    <source>
        <dbReference type="Proteomes" id="UP000600565"/>
    </source>
</evidence>
<accession>A0ABR8XK67</accession>
<keyword evidence="2" id="KW-0812">Transmembrane</keyword>
<keyword evidence="4" id="KW-1185">Reference proteome</keyword>
<dbReference type="EMBL" id="JACSPW010000003">
    <property type="protein sequence ID" value="MBD8032326.1"/>
    <property type="molecule type" value="Genomic_DNA"/>
</dbReference>
<feature type="transmembrane region" description="Helical" evidence="2">
    <location>
        <begin position="48"/>
        <end position="72"/>
    </location>
</feature>
<dbReference type="SUPFAM" id="SSF50494">
    <property type="entry name" value="Trypsin-like serine proteases"/>
    <property type="match status" value="1"/>
</dbReference>
<dbReference type="Proteomes" id="UP000600565">
    <property type="component" value="Unassembled WGS sequence"/>
</dbReference>
<dbReference type="PRINTS" id="PR00834">
    <property type="entry name" value="PROTEASES2C"/>
</dbReference>
<evidence type="ECO:0000313" key="3">
    <source>
        <dbReference type="EMBL" id="MBD8032326.1"/>
    </source>
</evidence>
<name>A0ABR8XK67_9BACL</name>
<gene>
    <name evidence="3" type="ORF">H9632_04545</name>
</gene>
<dbReference type="InterPro" id="IPR009003">
    <property type="entry name" value="Peptidase_S1_PA"/>
</dbReference>
<keyword evidence="2" id="KW-1133">Transmembrane helix</keyword>
<dbReference type="PANTHER" id="PTHR22939">
    <property type="entry name" value="SERINE PROTEASE FAMILY S1C HTRA-RELATED"/>
    <property type="match status" value="1"/>
</dbReference>
<keyword evidence="1" id="KW-0720">Serine protease</keyword>
<keyword evidence="1" id="KW-0378">Hydrolase</keyword>